<evidence type="ECO:0000256" key="2">
    <source>
        <dbReference type="SAM" id="Phobius"/>
    </source>
</evidence>
<evidence type="ECO:0000313" key="4">
    <source>
        <dbReference type="EMBL" id="ALP54568.1"/>
    </source>
</evidence>
<organism evidence="4 5">
    <name type="scientific">Candidatus Tenderia electrophaga</name>
    <dbReference type="NCBI Taxonomy" id="1748243"/>
    <lineage>
        <taxon>Bacteria</taxon>
        <taxon>Pseudomonadati</taxon>
        <taxon>Pseudomonadota</taxon>
        <taxon>Gammaproteobacteria</taxon>
        <taxon>Candidatus Tenderiales</taxon>
        <taxon>Candidatus Tenderiaceae</taxon>
        <taxon>Candidatus Tenderia</taxon>
    </lineage>
</organism>
<accession>A0A0S2THG2</accession>
<gene>
    <name evidence="4" type="ORF">Tel_16200</name>
</gene>
<evidence type="ECO:0000259" key="3">
    <source>
        <dbReference type="Pfam" id="PF13116"/>
    </source>
</evidence>
<dbReference type="InterPro" id="IPR011836">
    <property type="entry name" value="YhdP"/>
</dbReference>
<dbReference type="NCBIfam" id="TIGR02099">
    <property type="entry name" value="YhdP family protein"/>
    <property type="match status" value="1"/>
</dbReference>
<dbReference type="Proteomes" id="UP000055136">
    <property type="component" value="Chromosome"/>
</dbReference>
<proteinExistence type="predicted"/>
<evidence type="ECO:0000313" key="5">
    <source>
        <dbReference type="Proteomes" id="UP000055136"/>
    </source>
</evidence>
<dbReference type="InterPro" id="IPR025263">
    <property type="entry name" value="YhdP_central"/>
</dbReference>
<dbReference type="PANTHER" id="PTHR38690:SF1">
    <property type="entry name" value="PROTEASE"/>
    <property type="match status" value="1"/>
</dbReference>
<dbReference type="PANTHER" id="PTHR38690">
    <property type="entry name" value="PROTEASE-RELATED"/>
    <property type="match status" value="1"/>
</dbReference>
<keyword evidence="5" id="KW-1185">Reference proteome</keyword>
<keyword evidence="2" id="KW-0812">Transmembrane</keyword>
<keyword evidence="2" id="KW-1133">Transmembrane helix</keyword>
<name>A0A0S2THG2_9GAMM</name>
<dbReference type="STRING" id="1748243.Tel_16200"/>
<feature type="transmembrane region" description="Helical" evidence="2">
    <location>
        <begin position="16"/>
        <end position="37"/>
    </location>
</feature>
<reference evidence="4" key="1">
    <citation type="submission" date="2015-10" db="EMBL/GenBank/DDBJ databases">
        <title>Description of Candidatus Tenderia electrophaga gen. nov, sp. nov., an Uncultivated Electroautotroph from a Biocathode Enrichment.</title>
        <authorList>
            <person name="Eddie B.J."/>
            <person name="Malanoski A.P."/>
            <person name="Wang Z."/>
            <person name="Hall R.J."/>
            <person name="Oh S.D."/>
            <person name="Heiner C."/>
            <person name="Lin B."/>
            <person name="Strycharz-Glaven S.M."/>
        </authorList>
    </citation>
    <scope>NUCLEOTIDE SEQUENCE [LARGE SCALE GENOMIC DNA]</scope>
    <source>
        <strain evidence="4">NRL1</strain>
    </source>
</reference>
<feature type="region of interest" description="Disordered" evidence="1">
    <location>
        <begin position="1002"/>
        <end position="1031"/>
    </location>
</feature>
<sequence length="1306" mass="143911">MNVSVKIIRFISRHTWWWTAGFIILLAVLLTAARLLLPQLGGYKAELEQQISQVLGQPVQVRDFEVGWHGDGPRLYLHQVRLLDQAGTQTLFGFDEAYIDVSLPLTLYRGQIALHDLTLSGIELSLVRQADGEITLGEMSFPSAGQHNGDGAAVFRWLFRQNSLAIENSLLHWRDHRQGDYQVTMRDVNLLLRNSGEKHSLSGRLALPSTLGGQVRVMAEARGGVDDFSDWTVDMYAEGAGLELVQWLVDRPGLGMRMVSGQAELEVWAGWRDNRLDTLKGYVFLRDAYLAPDQPVPEMPQDVQRVSSLFGEFAWQNRDHGWTLDVDRLRLEMDGVAWTPARVHVAQTPTERGSRLELATTFARVDDLSTLLALSSMPSQAQRQILLTTKPRGELRNTYLSLQLVDGKIQDYFARGELQDFALLPWQEFPGFDGLDATLNMNQSGGVADIGTRGAYLDVRQWFRDFFAVDDMRGRLAWQRRPDGLSVELRHLDIANQDAAVRLDGKLFLPADDASPVVKLLADFKRGNGAAASRYLPAKIMPEQSVAWLDRAIVAGKVTSGGMLLQGPIERFPFTDGSGRFEILFNVSDGILDYQAGWPRVEEIETQVAFVGKRMSIEAVAGKVLGADLKHVDVQIPNLRDKPAMLHLLGRAEGGADDVVDFLNKSPLQQRFGEFTAGAQATGPAQLDLSLTIPLQADTQVETHGLVAFDNSGVDFKRLGVDLDAISGIVEFSNTGVSAKSVDAQVLGQPATIDIFSEALPRDKTNLIFEAAGETRYNELGKRLDLFVFPHLDGQSRWQARLEIPRSQRGGIVQPTLKLTSDLVGTAVQLPAPLQKQAASPRELEVFARFDGQARRWFFDYAAETLSGVFLLQGDAGLTHGELHFNGPAQLPEKPGLRIGGQLARFDYGQWQPLLEDDAAAGAAQARSTAEARISPVNQLDLNIRTAQLFGQTLSDVRVQGERGTSLWTVDVSSDRLVGKIWLPEKRNTLVKMELERLHLARPPKGDAQQTAPQETPVDPADLPPLSMTSRQTRYGDLDLGRVELETRRRANGLKLERLSVASGIVEGVIHGDWRKDERHRSQVDADLRIYNLGALLTGLGYAQSIRNGEGTGQLELSWDGPLLDYDLASLDGTVNFDFNDGSVPEVEPGAGRFFGLLSISALPRRLKLDFSDFFGKGFAFDYMRGHFDIRAGNAFTENFEMDGPAARIELSGRVGLVQEDYDQRVKVVPHVTSGLPTLAGILTGSIAPALVMALIEKLASSEVDKATGIYYQVSGSWDDPKIEPVDLVKGEAPAGDSGASSRAPR</sequence>
<dbReference type="EMBL" id="CP013099">
    <property type="protein sequence ID" value="ALP54568.1"/>
    <property type="molecule type" value="Genomic_DNA"/>
</dbReference>
<dbReference type="KEGG" id="tee:Tel_16200"/>
<evidence type="ECO:0000256" key="1">
    <source>
        <dbReference type="SAM" id="MobiDB-lite"/>
    </source>
</evidence>
<feature type="domain" description="YhdP central" evidence="3">
    <location>
        <begin position="6"/>
        <end position="1283"/>
    </location>
</feature>
<protein>
    <recommendedName>
        <fullName evidence="3">YhdP central domain-containing protein</fullName>
    </recommendedName>
</protein>
<keyword evidence="2" id="KW-0472">Membrane</keyword>
<dbReference type="Pfam" id="PF13116">
    <property type="entry name" value="YhdP"/>
    <property type="match status" value="1"/>
</dbReference>